<name>A0A843WZ68_COLES</name>
<feature type="region of interest" description="Disordered" evidence="1">
    <location>
        <begin position="118"/>
        <end position="144"/>
    </location>
</feature>
<comment type="caution">
    <text evidence="2">The sequence shown here is derived from an EMBL/GenBank/DDBJ whole genome shotgun (WGS) entry which is preliminary data.</text>
</comment>
<proteinExistence type="predicted"/>
<reference evidence="2" key="1">
    <citation type="submission" date="2017-07" db="EMBL/GenBank/DDBJ databases">
        <title>Taro Niue Genome Assembly and Annotation.</title>
        <authorList>
            <person name="Atibalentja N."/>
            <person name="Keating K."/>
            <person name="Fields C.J."/>
        </authorList>
    </citation>
    <scope>NUCLEOTIDE SEQUENCE</scope>
    <source>
        <strain evidence="2">Niue_2</strain>
        <tissue evidence="2">Leaf</tissue>
    </source>
</reference>
<dbReference type="EMBL" id="NMUH01004493">
    <property type="protein sequence ID" value="MQM09855.1"/>
    <property type="molecule type" value="Genomic_DNA"/>
</dbReference>
<dbReference type="AlphaFoldDB" id="A0A843WZ68"/>
<dbReference type="Proteomes" id="UP000652761">
    <property type="component" value="Unassembled WGS sequence"/>
</dbReference>
<keyword evidence="3" id="KW-1185">Reference proteome</keyword>
<accession>A0A843WZ68</accession>
<evidence type="ECO:0000313" key="3">
    <source>
        <dbReference type="Proteomes" id="UP000652761"/>
    </source>
</evidence>
<evidence type="ECO:0000256" key="1">
    <source>
        <dbReference type="SAM" id="MobiDB-lite"/>
    </source>
</evidence>
<sequence>MRGAVGGVWRRGGLGDGGGGRGLAYEWAVGLWRCLEEGLGCIVGEEEEVAVAGIEEVQVGGIVAVVLSGTEEVVEELDGIGWEEELVDTEVVGLLRPGVGVRAVGETGVSVPKEDIVRSDSERVTTRPPGPPPGAPKFALPPTDPKIRNGEELVQELTTLTLTVDDNTHGATAAFATYPTLSSRDDELLAKGSKSLGMAEYENMGYQEDVYDEVYDSIAPLAQIHNQPHIDPSTLHVHAVDSQSPHLSPRHAIGNASASIDLSQLVDIVQNLQASQLQEVQAALKGKYVTTLFIPGDCRDVVPIASMSGSAWDCDKGRVAFVKMTYPPSPSCLMDGDMEYVAFLKVTWPMSPSIASPQTQGYVAFLKMTYPLSPSGLMDGDMGPCGGHDEQSYGVSDREYFPYHVSFSFVSALPFVGESSQQRQGARRAEETGR</sequence>
<evidence type="ECO:0000313" key="2">
    <source>
        <dbReference type="EMBL" id="MQM09855.1"/>
    </source>
</evidence>
<gene>
    <name evidence="2" type="ORF">Taro_042735</name>
</gene>
<organism evidence="2 3">
    <name type="scientific">Colocasia esculenta</name>
    <name type="common">Wild taro</name>
    <name type="synonym">Arum esculentum</name>
    <dbReference type="NCBI Taxonomy" id="4460"/>
    <lineage>
        <taxon>Eukaryota</taxon>
        <taxon>Viridiplantae</taxon>
        <taxon>Streptophyta</taxon>
        <taxon>Embryophyta</taxon>
        <taxon>Tracheophyta</taxon>
        <taxon>Spermatophyta</taxon>
        <taxon>Magnoliopsida</taxon>
        <taxon>Liliopsida</taxon>
        <taxon>Araceae</taxon>
        <taxon>Aroideae</taxon>
        <taxon>Colocasieae</taxon>
        <taxon>Colocasia</taxon>
    </lineage>
</organism>
<protein>
    <submittedName>
        <fullName evidence="2">Uncharacterized protein</fullName>
    </submittedName>
</protein>